<accession>A0A7C5P9Q0</accession>
<reference evidence="2" key="1">
    <citation type="journal article" date="2020" name="mSystems">
        <title>Genome- and Community-Level Interaction Insights into Carbon Utilization and Element Cycling Functions of Hydrothermarchaeota in Hydrothermal Sediment.</title>
        <authorList>
            <person name="Zhou Z."/>
            <person name="Liu Y."/>
            <person name="Xu W."/>
            <person name="Pan J."/>
            <person name="Luo Z.H."/>
            <person name="Li M."/>
        </authorList>
    </citation>
    <scope>NUCLEOTIDE SEQUENCE [LARGE SCALE GENOMIC DNA]</scope>
    <source>
        <strain evidence="2">SpSt-1019</strain>
    </source>
</reference>
<dbReference type="AlphaFoldDB" id="A0A7C5P9Q0"/>
<feature type="transmembrane region" description="Helical" evidence="1">
    <location>
        <begin position="51"/>
        <end position="79"/>
    </location>
</feature>
<organism evidence="2">
    <name type="scientific">Thermodesulfobium narugense</name>
    <dbReference type="NCBI Taxonomy" id="184064"/>
    <lineage>
        <taxon>Bacteria</taxon>
        <taxon>Pseudomonadati</taxon>
        <taxon>Thermodesulfobiota</taxon>
        <taxon>Thermodesulfobiia</taxon>
        <taxon>Thermodesulfobiales</taxon>
        <taxon>Thermodesulfobiaceae</taxon>
        <taxon>Thermodesulfobium</taxon>
    </lineage>
</organism>
<protein>
    <recommendedName>
        <fullName evidence="3">CvpA family protein</fullName>
    </recommendedName>
</protein>
<proteinExistence type="predicted"/>
<comment type="caution">
    <text evidence="2">The sequence shown here is derived from an EMBL/GenBank/DDBJ whole genome shotgun (WGS) entry which is preliminary data.</text>
</comment>
<dbReference type="EMBL" id="DRUY01000058">
    <property type="protein sequence ID" value="HHI65246.1"/>
    <property type="molecule type" value="Genomic_DNA"/>
</dbReference>
<name>A0A7C5P9Q0_9BACT</name>
<keyword evidence="1" id="KW-0812">Transmembrane</keyword>
<evidence type="ECO:0008006" key="3">
    <source>
        <dbReference type="Google" id="ProtNLM"/>
    </source>
</evidence>
<gene>
    <name evidence="2" type="ORF">ENL70_01685</name>
</gene>
<sequence length="164" mass="18802">MNLIDLLILVAFIISFFSGYKTGLIVVFTFVFAFFLSLYFTPHLINIAITFFSKALLFSGNSLISISFVFTLLMLNALIGKFLLLMADILGITRISKNSFLAGFVNVFLSILIISLVVKSIDWAKMYMLFSDQWKSSQIVNYLLEFNTNFFKYFPLNFSLPWKS</sequence>
<keyword evidence="1" id="KW-0472">Membrane</keyword>
<evidence type="ECO:0000313" key="2">
    <source>
        <dbReference type="EMBL" id="HHI65246.1"/>
    </source>
</evidence>
<feature type="transmembrane region" description="Helical" evidence="1">
    <location>
        <begin position="6"/>
        <end position="39"/>
    </location>
</feature>
<keyword evidence="1" id="KW-1133">Transmembrane helix</keyword>
<feature type="transmembrane region" description="Helical" evidence="1">
    <location>
        <begin position="99"/>
        <end position="118"/>
    </location>
</feature>
<evidence type="ECO:0000256" key="1">
    <source>
        <dbReference type="SAM" id="Phobius"/>
    </source>
</evidence>